<dbReference type="Proteomes" id="UP000694560">
    <property type="component" value="Unplaced"/>
</dbReference>
<evidence type="ECO:0000313" key="9">
    <source>
        <dbReference type="Ensembl" id="ENSMCSP00000003024.1"/>
    </source>
</evidence>
<reference evidence="9" key="2">
    <citation type="submission" date="2025-09" db="UniProtKB">
        <authorList>
            <consortium name="Ensembl"/>
        </authorList>
    </citation>
    <scope>IDENTIFICATION</scope>
</reference>
<evidence type="ECO:0000256" key="6">
    <source>
        <dbReference type="ARBA" id="ARBA00023242"/>
    </source>
</evidence>
<dbReference type="OrthoDB" id="5383296at2759"/>
<dbReference type="PANTHER" id="PTHR24381:SF393">
    <property type="entry name" value="CHROMATIN-LINKED ADAPTOR FOR MSL PROTEINS, ISOFORM B"/>
    <property type="match status" value="1"/>
</dbReference>
<protein>
    <recommendedName>
        <fullName evidence="8">C2H2-type domain-containing protein</fullName>
    </recommendedName>
</protein>
<dbReference type="PROSITE" id="PS00028">
    <property type="entry name" value="ZINC_FINGER_C2H2_1"/>
    <property type="match status" value="1"/>
</dbReference>
<keyword evidence="3" id="KW-0677">Repeat</keyword>
<comment type="subcellular location">
    <subcellularLocation>
        <location evidence="1">Nucleus</location>
    </subcellularLocation>
</comment>
<dbReference type="SUPFAM" id="SSF57667">
    <property type="entry name" value="beta-beta-alpha zinc fingers"/>
    <property type="match status" value="1"/>
</dbReference>
<accession>A0A8C5T7Y1</accession>
<keyword evidence="6" id="KW-0539">Nucleus</keyword>
<evidence type="ECO:0000256" key="3">
    <source>
        <dbReference type="ARBA" id="ARBA00022737"/>
    </source>
</evidence>
<evidence type="ECO:0000256" key="5">
    <source>
        <dbReference type="ARBA" id="ARBA00022833"/>
    </source>
</evidence>
<dbReference type="AlphaFoldDB" id="A0A8C5T7Y1"/>
<dbReference type="GO" id="GO:0000981">
    <property type="term" value="F:DNA-binding transcription factor activity, RNA polymerase II-specific"/>
    <property type="evidence" value="ECO:0007669"/>
    <property type="project" value="TreeGrafter"/>
</dbReference>
<dbReference type="InterPro" id="IPR036236">
    <property type="entry name" value="Znf_C2H2_sf"/>
</dbReference>
<dbReference type="PROSITE" id="PS50157">
    <property type="entry name" value="ZINC_FINGER_C2H2_2"/>
    <property type="match status" value="2"/>
</dbReference>
<feature type="domain" description="C2H2-type" evidence="8">
    <location>
        <begin position="107"/>
        <end position="134"/>
    </location>
</feature>
<evidence type="ECO:0000313" key="10">
    <source>
        <dbReference type="Proteomes" id="UP000694560"/>
    </source>
</evidence>
<evidence type="ECO:0000256" key="7">
    <source>
        <dbReference type="PROSITE-ProRule" id="PRU00042"/>
    </source>
</evidence>
<dbReference type="GO" id="GO:0000977">
    <property type="term" value="F:RNA polymerase II transcription regulatory region sequence-specific DNA binding"/>
    <property type="evidence" value="ECO:0007669"/>
    <property type="project" value="TreeGrafter"/>
</dbReference>
<dbReference type="PANTHER" id="PTHR24381">
    <property type="entry name" value="ZINC FINGER PROTEIN"/>
    <property type="match status" value="1"/>
</dbReference>
<dbReference type="Gene3D" id="3.30.160.60">
    <property type="entry name" value="Classic Zinc Finger"/>
    <property type="match status" value="1"/>
</dbReference>
<proteinExistence type="predicted"/>
<keyword evidence="5" id="KW-0862">Zinc</keyword>
<evidence type="ECO:0000259" key="8">
    <source>
        <dbReference type="PROSITE" id="PS50157"/>
    </source>
</evidence>
<keyword evidence="4 7" id="KW-0863">Zinc-finger</keyword>
<dbReference type="GO" id="GO:0005634">
    <property type="term" value="C:nucleus"/>
    <property type="evidence" value="ECO:0007669"/>
    <property type="project" value="UniProtKB-SubCell"/>
</dbReference>
<evidence type="ECO:0000256" key="2">
    <source>
        <dbReference type="ARBA" id="ARBA00022723"/>
    </source>
</evidence>
<dbReference type="FunFam" id="3.30.160.60:FF:000690">
    <property type="entry name" value="Zinc finger protein 354C"/>
    <property type="match status" value="1"/>
</dbReference>
<organism evidence="9 10">
    <name type="scientific">Malurus cyaneus samueli</name>
    <dbReference type="NCBI Taxonomy" id="2593467"/>
    <lineage>
        <taxon>Eukaryota</taxon>
        <taxon>Metazoa</taxon>
        <taxon>Chordata</taxon>
        <taxon>Craniata</taxon>
        <taxon>Vertebrata</taxon>
        <taxon>Euteleostomi</taxon>
        <taxon>Archelosauria</taxon>
        <taxon>Archosauria</taxon>
        <taxon>Dinosauria</taxon>
        <taxon>Saurischia</taxon>
        <taxon>Theropoda</taxon>
        <taxon>Coelurosauria</taxon>
        <taxon>Aves</taxon>
        <taxon>Neognathae</taxon>
        <taxon>Neoaves</taxon>
        <taxon>Telluraves</taxon>
        <taxon>Australaves</taxon>
        <taxon>Passeriformes</taxon>
        <taxon>Meliphagoidea</taxon>
        <taxon>Maluridae</taxon>
        <taxon>Malurus</taxon>
    </lineage>
</organism>
<reference evidence="9" key="1">
    <citation type="submission" date="2025-08" db="UniProtKB">
        <authorList>
            <consortium name="Ensembl"/>
        </authorList>
    </citation>
    <scope>IDENTIFICATION</scope>
</reference>
<dbReference type="Ensembl" id="ENSMCST00000003091.1">
    <property type="protein sequence ID" value="ENSMCSP00000003024.1"/>
    <property type="gene ID" value="ENSMCSG00000002211.1"/>
</dbReference>
<evidence type="ECO:0000256" key="4">
    <source>
        <dbReference type="ARBA" id="ARBA00022771"/>
    </source>
</evidence>
<dbReference type="SMART" id="SM00355">
    <property type="entry name" value="ZnF_C2H2"/>
    <property type="match status" value="2"/>
</dbReference>
<evidence type="ECO:0000256" key="1">
    <source>
        <dbReference type="ARBA" id="ARBA00004123"/>
    </source>
</evidence>
<name>A0A8C5T7Y1_9PASS</name>
<keyword evidence="10" id="KW-1185">Reference proteome</keyword>
<feature type="domain" description="C2H2-type" evidence="8">
    <location>
        <begin position="135"/>
        <end position="162"/>
    </location>
</feature>
<dbReference type="InterPro" id="IPR013087">
    <property type="entry name" value="Znf_C2H2_type"/>
</dbReference>
<sequence length="175" mass="20136">MNGSTSAESNTTGEHIYKMLTPFPKKKQKVLQQKIVSSRASSEEFQNQQEGLTCLNDSMTITPLPKTSKESKYEKFFIKIERDFAPLDVSLSYLLNHMYWHAGYKLYQCRFCTFLSLYFASMVRHSHIHAGDKPYSCELCQAAFTSTSGLERHRRIHVGTETCQGQQPDCLRFSE</sequence>
<dbReference type="GO" id="GO:0008270">
    <property type="term" value="F:zinc ion binding"/>
    <property type="evidence" value="ECO:0007669"/>
    <property type="project" value="UniProtKB-KW"/>
</dbReference>
<keyword evidence="2" id="KW-0479">Metal-binding</keyword>